<reference evidence="3" key="1">
    <citation type="submission" date="2013-02" db="EMBL/GenBank/DDBJ databases">
        <authorList>
            <person name="Hughes D."/>
        </authorList>
    </citation>
    <scope>NUCLEOTIDE SEQUENCE</scope>
    <source>
        <strain>Durham</strain>
        <strain evidence="3">NC isolate 2 -- Noor lab</strain>
    </source>
</reference>
<dbReference type="EMBL" id="CAQQ02143161">
    <property type="status" value="NOT_ANNOTATED_CDS"/>
    <property type="molecule type" value="Genomic_DNA"/>
</dbReference>
<evidence type="ECO:0008006" key="4">
    <source>
        <dbReference type="Google" id="ProtNLM"/>
    </source>
</evidence>
<evidence type="ECO:0000313" key="2">
    <source>
        <dbReference type="EnsemblMetazoa" id="MESCA000704-PA"/>
    </source>
</evidence>
<keyword evidence="3" id="KW-1185">Reference proteome</keyword>
<dbReference type="Gene3D" id="1.20.5.110">
    <property type="match status" value="1"/>
</dbReference>
<feature type="region of interest" description="Disordered" evidence="1">
    <location>
        <begin position="1"/>
        <end position="23"/>
    </location>
</feature>
<dbReference type="STRING" id="36166.T1GBR7"/>
<reference evidence="2" key="2">
    <citation type="submission" date="2015-06" db="UniProtKB">
        <authorList>
            <consortium name="EnsemblMetazoa"/>
        </authorList>
    </citation>
    <scope>IDENTIFICATION</scope>
</reference>
<organism evidence="2 3">
    <name type="scientific">Megaselia scalaris</name>
    <name type="common">Humpbacked fly</name>
    <name type="synonym">Phora scalaris</name>
    <dbReference type="NCBI Taxonomy" id="36166"/>
    <lineage>
        <taxon>Eukaryota</taxon>
        <taxon>Metazoa</taxon>
        <taxon>Ecdysozoa</taxon>
        <taxon>Arthropoda</taxon>
        <taxon>Hexapoda</taxon>
        <taxon>Insecta</taxon>
        <taxon>Pterygota</taxon>
        <taxon>Neoptera</taxon>
        <taxon>Endopterygota</taxon>
        <taxon>Diptera</taxon>
        <taxon>Brachycera</taxon>
        <taxon>Muscomorpha</taxon>
        <taxon>Platypezoidea</taxon>
        <taxon>Phoridae</taxon>
        <taxon>Megaseliini</taxon>
        <taxon>Megaselia</taxon>
    </lineage>
</organism>
<dbReference type="Proteomes" id="UP000015102">
    <property type="component" value="Unassembled WGS sequence"/>
</dbReference>
<dbReference type="EMBL" id="CAQQ02143160">
    <property type="status" value="NOT_ANNOTATED_CDS"/>
    <property type="molecule type" value="Genomic_DNA"/>
</dbReference>
<proteinExistence type="predicted"/>
<evidence type="ECO:0000256" key="1">
    <source>
        <dbReference type="SAM" id="MobiDB-lite"/>
    </source>
</evidence>
<dbReference type="HOGENOM" id="CLU_2530052_0_0_1"/>
<name>T1GBR7_MEGSC</name>
<dbReference type="EnsemblMetazoa" id="MESCA000704-RA">
    <property type="protein sequence ID" value="MESCA000704-PA"/>
    <property type="gene ID" value="MESCA000704"/>
</dbReference>
<accession>T1GBR7</accession>
<sequence>MGKSRNIEANVSPSTRRKFTEKRKLATQHVGPIMPGEKKVPTIEFSEIIKDEKKATLRAARHYAHLVGIRAKRAKEAADSVENG</sequence>
<protein>
    <recommendedName>
        <fullName evidence="4">60S ribosomal protein L13</fullName>
    </recommendedName>
</protein>
<dbReference type="AlphaFoldDB" id="T1GBR7"/>
<evidence type="ECO:0000313" key="3">
    <source>
        <dbReference type="Proteomes" id="UP000015102"/>
    </source>
</evidence>